<comment type="pathway">
    <text evidence="2">Plant hormone metabolism; auxin biosynthesis.</text>
</comment>
<dbReference type="InterPro" id="IPR050982">
    <property type="entry name" value="Auxin_biosynth/cation_transpt"/>
</dbReference>
<protein>
    <recommendedName>
        <fullName evidence="9">indole-3-pyruvate monooxygenase</fullName>
        <ecNumber evidence="9">1.14.13.168</ecNumber>
    </recommendedName>
</protein>
<keyword evidence="4" id="KW-0285">Flavoprotein</keyword>
<dbReference type="GO" id="GO:0103075">
    <property type="term" value="F:indole-3-pyruvate monooxygenase activity"/>
    <property type="evidence" value="ECO:0007669"/>
    <property type="project" value="UniProtKB-EC"/>
</dbReference>
<organism evidence="12 14">
    <name type="scientific">Medicago truncatula</name>
    <name type="common">Barrel medic</name>
    <name type="synonym">Medicago tribuloides</name>
    <dbReference type="NCBI Taxonomy" id="3880"/>
    <lineage>
        <taxon>Eukaryota</taxon>
        <taxon>Viridiplantae</taxon>
        <taxon>Streptophyta</taxon>
        <taxon>Embryophyta</taxon>
        <taxon>Tracheophyta</taxon>
        <taxon>Spermatophyta</taxon>
        <taxon>Magnoliopsida</taxon>
        <taxon>eudicotyledons</taxon>
        <taxon>Gunneridae</taxon>
        <taxon>Pentapetalae</taxon>
        <taxon>rosids</taxon>
        <taxon>fabids</taxon>
        <taxon>Fabales</taxon>
        <taxon>Fabaceae</taxon>
        <taxon>Papilionoideae</taxon>
        <taxon>50 kb inversion clade</taxon>
        <taxon>NPAAA clade</taxon>
        <taxon>Hologalegina</taxon>
        <taxon>IRL clade</taxon>
        <taxon>Trifolieae</taxon>
        <taxon>Medicago</taxon>
    </lineage>
</organism>
<reference evidence="12 14" key="1">
    <citation type="journal article" date="2011" name="Nature">
        <title>The Medicago genome provides insight into the evolution of rhizobial symbioses.</title>
        <authorList>
            <person name="Young N.D."/>
            <person name="Debelle F."/>
            <person name="Oldroyd G.E."/>
            <person name="Geurts R."/>
            <person name="Cannon S.B."/>
            <person name="Udvardi M.K."/>
            <person name="Benedito V.A."/>
            <person name="Mayer K.F."/>
            <person name="Gouzy J."/>
            <person name="Schoof H."/>
            <person name="Van de Peer Y."/>
            <person name="Proost S."/>
            <person name="Cook D.R."/>
            <person name="Meyers B.C."/>
            <person name="Spannagl M."/>
            <person name="Cheung F."/>
            <person name="De Mita S."/>
            <person name="Krishnakumar V."/>
            <person name="Gundlach H."/>
            <person name="Zhou S."/>
            <person name="Mudge J."/>
            <person name="Bharti A.K."/>
            <person name="Murray J.D."/>
            <person name="Naoumkina M.A."/>
            <person name="Rosen B."/>
            <person name="Silverstein K.A."/>
            <person name="Tang H."/>
            <person name="Rombauts S."/>
            <person name="Zhao P.X."/>
            <person name="Zhou P."/>
            <person name="Barbe V."/>
            <person name="Bardou P."/>
            <person name="Bechner M."/>
            <person name="Bellec A."/>
            <person name="Berger A."/>
            <person name="Berges H."/>
            <person name="Bidwell S."/>
            <person name="Bisseling T."/>
            <person name="Choisne N."/>
            <person name="Couloux A."/>
            <person name="Denny R."/>
            <person name="Deshpande S."/>
            <person name="Dai X."/>
            <person name="Doyle J.J."/>
            <person name="Dudez A.M."/>
            <person name="Farmer A.D."/>
            <person name="Fouteau S."/>
            <person name="Franken C."/>
            <person name="Gibelin C."/>
            <person name="Gish J."/>
            <person name="Goldstein S."/>
            <person name="Gonzalez A.J."/>
            <person name="Green P.J."/>
            <person name="Hallab A."/>
            <person name="Hartog M."/>
            <person name="Hua A."/>
            <person name="Humphray S.J."/>
            <person name="Jeong D.H."/>
            <person name="Jing Y."/>
            <person name="Jocker A."/>
            <person name="Kenton S.M."/>
            <person name="Kim D.J."/>
            <person name="Klee K."/>
            <person name="Lai H."/>
            <person name="Lang C."/>
            <person name="Lin S."/>
            <person name="Macmil S.L."/>
            <person name="Magdelenat G."/>
            <person name="Matthews L."/>
            <person name="McCorrison J."/>
            <person name="Monaghan E.L."/>
            <person name="Mun J.H."/>
            <person name="Najar F.Z."/>
            <person name="Nicholson C."/>
            <person name="Noirot C."/>
            <person name="O'Bleness M."/>
            <person name="Paule C.R."/>
            <person name="Poulain J."/>
            <person name="Prion F."/>
            <person name="Qin B."/>
            <person name="Qu C."/>
            <person name="Retzel E.F."/>
            <person name="Riddle C."/>
            <person name="Sallet E."/>
            <person name="Samain S."/>
            <person name="Samson N."/>
            <person name="Sanders I."/>
            <person name="Saurat O."/>
            <person name="Scarpelli C."/>
            <person name="Schiex T."/>
            <person name="Segurens B."/>
            <person name="Severin A.J."/>
            <person name="Sherrier D.J."/>
            <person name="Shi R."/>
            <person name="Sims S."/>
            <person name="Singer S.R."/>
            <person name="Sinharoy S."/>
            <person name="Sterck L."/>
            <person name="Viollet A."/>
            <person name="Wang B.B."/>
            <person name="Wang K."/>
            <person name="Wang M."/>
            <person name="Wang X."/>
            <person name="Warfsmann J."/>
            <person name="Weissenbach J."/>
            <person name="White D.D."/>
            <person name="White J.D."/>
            <person name="Wiley G.B."/>
            <person name="Wincker P."/>
            <person name="Xing Y."/>
            <person name="Yang L."/>
            <person name="Yao Z."/>
            <person name="Ying F."/>
            <person name="Zhai J."/>
            <person name="Zhou L."/>
            <person name="Zuber A."/>
            <person name="Denarie J."/>
            <person name="Dixon R.A."/>
            <person name="May G.D."/>
            <person name="Schwartz D.C."/>
            <person name="Rogers J."/>
            <person name="Quetier F."/>
            <person name="Town C.D."/>
            <person name="Roe B.A."/>
        </authorList>
    </citation>
    <scope>NUCLEOTIDE SEQUENCE [LARGE SCALE GENOMIC DNA]</scope>
    <source>
        <strain evidence="12">A17</strain>
        <strain evidence="13 14">cv. Jemalong A17</strain>
    </source>
</reference>
<reference evidence="12 14" key="2">
    <citation type="journal article" date="2014" name="BMC Genomics">
        <title>An improved genome release (version Mt4.0) for the model legume Medicago truncatula.</title>
        <authorList>
            <person name="Tang H."/>
            <person name="Krishnakumar V."/>
            <person name="Bidwell S."/>
            <person name="Rosen B."/>
            <person name="Chan A."/>
            <person name="Zhou S."/>
            <person name="Gentzbittel L."/>
            <person name="Childs K.L."/>
            <person name="Yandell M."/>
            <person name="Gundlach H."/>
            <person name="Mayer K.F."/>
            <person name="Schwartz D.C."/>
            <person name="Town C.D."/>
        </authorList>
    </citation>
    <scope>GENOME REANNOTATION</scope>
    <source>
        <strain evidence="12">A17</strain>
        <strain evidence="13 14">cv. Jemalong A17</strain>
    </source>
</reference>
<gene>
    <name evidence="12" type="ordered locus">MTR_3g096030</name>
</gene>
<dbReference type="eggNOG" id="KOG1399">
    <property type="taxonomic scope" value="Eukaryota"/>
</dbReference>
<evidence type="ECO:0000313" key="13">
    <source>
        <dbReference type="EnsemblPlants" id="AES72845"/>
    </source>
</evidence>
<keyword evidence="8" id="KW-0073">Auxin biosynthesis</keyword>
<dbReference type="GO" id="GO:0004497">
    <property type="term" value="F:monooxygenase activity"/>
    <property type="evidence" value="ECO:0000318"/>
    <property type="project" value="GO_Central"/>
</dbReference>
<reference evidence="13" key="3">
    <citation type="submission" date="2015-04" db="UniProtKB">
        <authorList>
            <consortium name="EnsemblPlants"/>
        </authorList>
    </citation>
    <scope>IDENTIFICATION</scope>
    <source>
        <strain evidence="13">cv. Jemalong A17</strain>
    </source>
</reference>
<comment type="cofactor">
    <cofactor evidence="1">
        <name>FAD</name>
        <dbReference type="ChEBI" id="CHEBI:57692"/>
    </cofactor>
</comment>
<dbReference type="GO" id="GO:0009851">
    <property type="term" value="P:auxin biosynthetic process"/>
    <property type="evidence" value="ECO:0007669"/>
    <property type="project" value="UniProtKB-KW"/>
</dbReference>
<dbReference type="InterPro" id="IPR002938">
    <property type="entry name" value="FAD-bd"/>
</dbReference>
<dbReference type="OMA" id="FMINIRY"/>
<comment type="catalytic activity">
    <reaction evidence="10">
        <text>indole-3-pyruvate + NADPH + O2 + H(+) = (indol-3-yl)acetate + CO2 + NADP(+) + H2O</text>
        <dbReference type="Rhea" id="RHEA:34331"/>
        <dbReference type="ChEBI" id="CHEBI:15377"/>
        <dbReference type="ChEBI" id="CHEBI:15378"/>
        <dbReference type="ChEBI" id="CHEBI:15379"/>
        <dbReference type="ChEBI" id="CHEBI:16526"/>
        <dbReference type="ChEBI" id="CHEBI:17640"/>
        <dbReference type="ChEBI" id="CHEBI:30854"/>
        <dbReference type="ChEBI" id="CHEBI:57783"/>
        <dbReference type="ChEBI" id="CHEBI:58349"/>
        <dbReference type="EC" id="1.14.13.168"/>
    </reaction>
</comment>
<dbReference type="SUPFAM" id="SSF51905">
    <property type="entry name" value="FAD/NAD(P)-binding domain"/>
    <property type="match status" value="1"/>
</dbReference>
<dbReference type="PANTHER" id="PTHR43539:SF77">
    <property type="entry name" value="DISULFIDE OXIDOREDUCTASE_MONOOXYGENASE_OXIDOREDUCTASE"/>
    <property type="match status" value="1"/>
</dbReference>
<dbReference type="Gene3D" id="3.50.50.60">
    <property type="entry name" value="FAD/NAD(P)-binding domain"/>
    <property type="match status" value="1"/>
</dbReference>
<accession>G7JBI5</accession>
<dbReference type="Proteomes" id="UP000002051">
    <property type="component" value="Chromosome 3"/>
</dbReference>
<dbReference type="PANTHER" id="PTHR43539">
    <property type="entry name" value="FLAVIN-BINDING MONOOXYGENASE-LIKE PROTEIN (AFU_ORTHOLOGUE AFUA_4G09220)"/>
    <property type="match status" value="1"/>
</dbReference>
<dbReference type="EMBL" id="CM001219">
    <property type="protein sequence ID" value="AES72845.1"/>
    <property type="molecule type" value="Genomic_DNA"/>
</dbReference>
<name>G7JBI5_MEDTR</name>
<dbReference type="InterPro" id="IPR036188">
    <property type="entry name" value="FAD/NAD-bd_sf"/>
</dbReference>
<evidence type="ECO:0000313" key="14">
    <source>
        <dbReference type="Proteomes" id="UP000002051"/>
    </source>
</evidence>
<keyword evidence="14" id="KW-1185">Reference proteome</keyword>
<dbReference type="GO" id="GO:0071949">
    <property type="term" value="F:FAD binding"/>
    <property type="evidence" value="ECO:0007669"/>
    <property type="project" value="InterPro"/>
</dbReference>
<keyword evidence="7" id="KW-0560">Oxidoreductase</keyword>
<evidence type="ECO:0000256" key="3">
    <source>
        <dbReference type="ARBA" id="ARBA00009183"/>
    </source>
</evidence>
<evidence type="ECO:0000259" key="11">
    <source>
        <dbReference type="Pfam" id="PF01494"/>
    </source>
</evidence>
<dbReference type="AlphaFoldDB" id="G7JBI5"/>
<dbReference type="PRINTS" id="PR00469">
    <property type="entry name" value="PNDRDTASEII"/>
</dbReference>
<feature type="domain" description="FAD-binding" evidence="11">
    <location>
        <begin position="4"/>
        <end position="35"/>
    </location>
</feature>
<evidence type="ECO:0000256" key="1">
    <source>
        <dbReference type="ARBA" id="ARBA00001974"/>
    </source>
</evidence>
<evidence type="ECO:0000256" key="9">
    <source>
        <dbReference type="ARBA" id="ARBA00039148"/>
    </source>
</evidence>
<dbReference type="PRINTS" id="PR00368">
    <property type="entry name" value="FADPNR"/>
</dbReference>
<dbReference type="EnsemblPlants" id="AES72845">
    <property type="protein sequence ID" value="AES72845"/>
    <property type="gene ID" value="MTR_3g096030"/>
</dbReference>
<dbReference type="STRING" id="3880.G7JBI5"/>
<dbReference type="HOGENOM" id="CLU_006909_4_1_1"/>
<evidence type="ECO:0000256" key="4">
    <source>
        <dbReference type="ARBA" id="ARBA00022630"/>
    </source>
</evidence>
<evidence type="ECO:0000313" key="12">
    <source>
        <dbReference type="EMBL" id="AES72845.1"/>
    </source>
</evidence>
<evidence type="ECO:0000256" key="6">
    <source>
        <dbReference type="ARBA" id="ARBA00022857"/>
    </source>
</evidence>
<keyword evidence="5" id="KW-0274">FAD</keyword>
<dbReference type="Pfam" id="PF01494">
    <property type="entry name" value="FAD_binding_3"/>
    <property type="match status" value="1"/>
</dbReference>
<dbReference type="GO" id="GO:0050660">
    <property type="term" value="F:flavin adenine dinucleotide binding"/>
    <property type="evidence" value="ECO:0000318"/>
    <property type="project" value="GO_Central"/>
</dbReference>
<sequence length="158" mass="18003">MQESTVVIVGSGPSGLAISACLTQNSISHIILEKEDCCDSLWRKKCPTYLSKDQFLRYIDKYVEHFNIKSHYCRTVEYAKYGEVRDKWRIETKNTKEGILEFYEAKFLVIATGKKSEGYIPNVPGMDDFEGEVVHSKYYKSGSKYESKEVLVVGCGNS</sequence>
<evidence type="ECO:0000256" key="7">
    <source>
        <dbReference type="ARBA" id="ARBA00023002"/>
    </source>
</evidence>
<proteinExistence type="inferred from homology"/>
<evidence type="ECO:0000256" key="10">
    <source>
        <dbReference type="ARBA" id="ARBA00047707"/>
    </source>
</evidence>
<dbReference type="PaxDb" id="3880-AES72845"/>
<dbReference type="EC" id="1.14.13.168" evidence="9"/>
<dbReference type="Pfam" id="PF13738">
    <property type="entry name" value="Pyr_redox_3"/>
    <property type="match status" value="1"/>
</dbReference>
<evidence type="ECO:0000256" key="5">
    <source>
        <dbReference type="ARBA" id="ARBA00022827"/>
    </source>
</evidence>
<keyword evidence="6" id="KW-0521">NADP</keyword>
<evidence type="ECO:0000256" key="8">
    <source>
        <dbReference type="ARBA" id="ARBA00023070"/>
    </source>
</evidence>
<comment type="similarity">
    <text evidence="3">Belongs to the FMO family.</text>
</comment>
<evidence type="ECO:0000256" key="2">
    <source>
        <dbReference type="ARBA" id="ARBA00004814"/>
    </source>
</evidence>